<feature type="domain" description="Chromo" evidence="17">
    <location>
        <begin position="1372"/>
        <end position="1417"/>
    </location>
</feature>
<evidence type="ECO:0000256" key="10">
    <source>
        <dbReference type="ARBA" id="ARBA00022908"/>
    </source>
</evidence>
<dbReference type="SUPFAM" id="SSF56672">
    <property type="entry name" value="DNA/RNA polymerases"/>
    <property type="match status" value="1"/>
</dbReference>
<dbReference type="InterPro" id="IPR050951">
    <property type="entry name" value="Retrovirus_Pol_polyprotein"/>
</dbReference>
<dbReference type="FunFam" id="3.10.10.10:FF:000007">
    <property type="entry name" value="Retrovirus-related Pol polyprotein from transposon 17.6-like Protein"/>
    <property type="match status" value="1"/>
</dbReference>
<evidence type="ECO:0000313" key="20">
    <source>
        <dbReference type="EMBL" id="TYK24238.1"/>
    </source>
</evidence>
<keyword evidence="9" id="KW-0460">Magnesium</keyword>
<dbReference type="SUPFAM" id="SSF53098">
    <property type="entry name" value="Ribonuclease H-like"/>
    <property type="match status" value="1"/>
</dbReference>
<keyword evidence="2" id="KW-0808">Transferase</keyword>
<dbReference type="GO" id="GO:0003964">
    <property type="term" value="F:RNA-directed DNA polymerase activity"/>
    <property type="evidence" value="ECO:0007669"/>
    <property type="project" value="UniProtKB-KW"/>
</dbReference>
<feature type="domain" description="Reverse transcriptase" evidence="18">
    <location>
        <begin position="697"/>
        <end position="888"/>
    </location>
</feature>
<feature type="compositionally biased region" description="Basic and acidic residues" evidence="16">
    <location>
        <begin position="179"/>
        <end position="194"/>
    </location>
</feature>
<evidence type="ECO:0000256" key="16">
    <source>
        <dbReference type="SAM" id="MobiDB-lite"/>
    </source>
</evidence>
<evidence type="ECO:0000256" key="11">
    <source>
        <dbReference type="ARBA" id="ARBA00022918"/>
    </source>
</evidence>
<keyword evidence="6" id="KW-0064">Aspartyl protease</keyword>
<dbReference type="Pfam" id="PF17921">
    <property type="entry name" value="Integrase_H2C2"/>
    <property type="match status" value="1"/>
</dbReference>
<dbReference type="Gene3D" id="1.10.340.70">
    <property type="match status" value="1"/>
</dbReference>
<evidence type="ECO:0000256" key="1">
    <source>
        <dbReference type="ARBA" id="ARBA00022670"/>
    </source>
</evidence>
<dbReference type="GO" id="GO:0015074">
    <property type="term" value="P:DNA integration"/>
    <property type="evidence" value="ECO:0007669"/>
    <property type="project" value="UniProtKB-KW"/>
</dbReference>
<protein>
    <submittedName>
        <fullName evidence="20">Reverse transcriptase</fullName>
    </submittedName>
</protein>
<keyword evidence="3" id="KW-0548">Nucleotidyltransferase</keyword>
<dbReference type="CDD" id="cd01647">
    <property type="entry name" value="RT_LTR"/>
    <property type="match status" value="1"/>
</dbReference>
<evidence type="ECO:0000256" key="14">
    <source>
        <dbReference type="ARBA" id="ARBA00023172"/>
    </source>
</evidence>
<name>A0A5D3DL18_CUCMM</name>
<evidence type="ECO:0000256" key="5">
    <source>
        <dbReference type="ARBA" id="ARBA00022723"/>
    </source>
</evidence>
<dbReference type="InterPro" id="IPR043502">
    <property type="entry name" value="DNA/RNA_pol_sf"/>
</dbReference>
<evidence type="ECO:0000256" key="13">
    <source>
        <dbReference type="ARBA" id="ARBA00023125"/>
    </source>
</evidence>
<dbReference type="InterPro" id="IPR001584">
    <property type="entry name" value="Integrase_cat-core"/>
</dbReference>
<accession>A0A5D3DL18</accession>
<feature type="compositionally biased region" description="Polar residues" evidence="16">
    <location>
        <begin position="373"/>
        <end position="397"/>
    </location>
</feature>
<feature type="compositionally biased region" description="Basic and acidic residues" evidence="16">
    <location>
        <begin position="143"/>
        <end position="154"/>
    </location>
</feature>
<keyword evidence="10" id="KW-0229">DNA integration</keyword>
<evidence type="ECO:0000259" key="17">
    <source>
        <dbReference type="PROSITE" id="PS50013"/>
    </source>
</evidence>
<dbReference type="InterPro" id="IPR000477">
    <property type="entry name" value="RT_dom"/>
</dbReference>
<dbReference type="InterPro" id="IPR016197">
    <property type="entry name" value="Chromo-like_dom_sf"/>
</dbReference>
<dbReference type="PROSITE" id="PS50994">
    <property type="entry name" value="INTEGRASE"/>
    <property type="match status" value="1"/>
</dbReference>
<dbReference type="PROSITE" id="PS50878">
    <property type="entry name" value="RT_POL"/>
    <property type="match status" value="1"/>
</dbReference>
<evidence type="ECO:0000256" key="7">
    <source>
        <dbReference type="ARBA" id="ARBA00022759"/>
    </source>
</evidence>
<proteinExistence type="predicted"/>
<dbReference type="GO" id="GO:0006310">
    <property type="term" value="P:DNA recombination"/>
    <property type="evidence" value="ECO:0007669"/>
    <property type="project" value="UniProtKB-KW"/>
</dbReference>
<evidence type="ECO:0000256" key="6">
    <source>
        <dbReference type="ARBA" id="ARBA00022750"/>
    </source>
</evidence>
<dbReference type="InterPro" id="IPR005162">
    <property type="entry name" value="Retrotrans_gag_dom"/>
</dbReference>
<dbReference type="Gene3D" id="3.30.70.270">
    <property type="match status" value="2"/>
</dbReference>
<evidence type="ECO:0000256" key="8">
    <source>
        <dbReference type="ARBA" id="ARBA00022801"/>
    </source>
</evidence>
<feature type="region of interest" description="Disordered" evidence="16">
    <location>
        <begin position="143"/>
        <end position="194"/>
    </location>
</feature>
<keyword evidence="4" id="KW-0540">Nuclease</keyword>
<keyword evidence="1" id="KW-0645">Protease</keyword>
<dbReference type="GO" id="GO:0006508">
    <property type="term" value="P:proteolysis"/>
    <property type="evidence" value="ECO:0007669"/>
    <property type="project" value="UniProtKB-KW"/>
</dbReference>
<dbReference type="Gene3D" id="3.10.10.10">
    <property type="entry name" value="HIV Type 1 Reverse Transcriptase, subunit A, domain 1"/>
    <property type="match status" value="1"/>
</dbReference>
<keyword evidence="11 20" id="KW-0695">RNA-directed DNA polymerase</keyword>
<gene>
    <name evidence="20" type="ORF">E5676_scaffold27G00480</name>
</gene>
<dbReference type="FunFam" id="3.30.70.270:FF:000020">
    <property type="entry name" value="Transposon Tf2-6 polyprotein-like Protein"/>
    <property type="match status" value="1"/>
</dbReference>
<feature type="region of interest" description="Disordered" evidence="16">
    <location>
        <begin position="1451"/>
        <end position="1471"/>
    </location>
</feature>
<evidence type="ECO:0000256" key="2">
    <source>
        <dbReference type="ARBA" id="ARBA00022679"/>
    </source>
</evidence>
<dbReference type="InterPro" id="IPR000953">
    <property type="entry name" value="Chromo/chromo_shadow_dom"/>
</dbReference>
<dbReference type="PANTHER" id="PTHR37984:SF5">
    <property type="entry name" value="PROTEIN NYNRIN-LIKE"/>
    <property type="match status" value="1"/>
</dbReference>
<dbReference type="GO" id="GO:0046872">
    <property type="term" value="F:metal ion binding"/>
    <property type="evidence" value="ECO:0007669"/>
    <property type="project" value="UniProtKB-KW"/>
</dbReference>
<dbReference type="Pfam" id="PF24626">
    <property type="entry name" value="SH3_Tf2-1"/>
    <property type="match status" value="1"/>
</dbReference>
<keyword evidence="13" id="KW-0238">DNA-binding</keyword>
<dbReference type="InterPro" id="IPR041577">
    <property type="entry name" value="RT_RNaseH_2"/>
</dbReference>
<dbReference type="GO" id="GO:0003887">
    <property type="term" value="F:DNA-directed DNA polymerase activity"/>
    <property type="evidence" value="ECO:0007669"/>
    <property type="project" value="UniProtKB-KW"/>
</dbReference>
<dbReference type="InterPro" id="IPR041588">
    <property type="entry name" value="Integrase_H2C2"/>
</dbReference>
<evidence type="ECO:0000256" key="15">
    <source>
        <dbReference type="ARBA" id="ARBA00023268"/>
    </source>
</evidence>
<evidence type="ECO:0000259" key="18">
    <source>
        <dbReference type="PROSITE" id="PS50878"/>
    </source>
</evidence>
<feature type="region of interest" description="Disordered" evidence="16">
    <location>
        <begin position="367"/>
        <end position="397"/>
    </location>
</feature>
<keyword evidence="8" id="KW-0378">Hydrolase</keyword>
<feature type="domain" description="Chromo" evidence="17">
    <location>
        <begin position="18"/>
        <end position="63"/>
    </location>
</feature>
<keyword evidence="5" id="KW-0479">Metal-binding</keyword>
<dbReference type="PANTHER" id="PTHR37984">
    <property type="entry name" value="PROTEIN CBG26694"/>
    <property type="match status" value="1"/>
</dbReference>
<evidence type="ECO:0000259" key="19">
    <source>
        <dbReference type="PROSITE" id="PS50994"/>
    </source>
</evidence>
<keyword evidence="12" id="KW-0239">DNA-directed DNA polymerase</keyword>
<keyword evidence="7" id="KW-0255">Endonuclease</keyword>
<sequence>MDVLPTLQHVMEKFEWQSQPKEILDYRLDKSGNWEVLVAWQNLPEYEVSWEDYDEMKKLYPNLHFEDKVILKGGSNVRPPIKIEERLEMIDQEIALMKKELGKMSIIELSLNDIAKNMETMQSQSDKQQQMLLMIMETVAKDRTTASDRNEEPNAHTSVTNKGKEKEATTSKSAISGRNDADGRNERKTEIDEFAPDRNKFKKVEMPVFTGEDPDSWLFRAERYFQIHKLSDSEKMLVSTISFDGPVLHWYRSQEEREKFLSWSNLKERLLVRFRSSRDGTILGKFLRIKQETTVDEYRNLFDKLVAPLSDVQDSVIEDTFMNGLFPWIRAEVAFCRPKGLAEMMEVAQLVENRELIRNEANLNGFAGGKYPPQTTANSRGTTNNSVSDNKGNTTFPMRTITLRSSNNAEVRKDTNSRRLPDAEFQARKEKGICFRCNGKYSTDHKCKMKELHELKMFVVIKEGEEYEIIEENATEEKTLAVLQVEEEHKAFAELFLNSVVGLNDPSTLKVRGKLQGREVIILIDCGATHNFISEKLEEFLPLELEGVDVVLGMQWLHSLGVTIVDWKNLTLTFSAEGIQICVKRDPSLTKARISLKSMFKTWVDQDEGFLIECRAIEVCEENELSNAGTVLPEAESLQMMLKQFEDVFDWPKKLPLRRKIEHQIHLKEGTNPINVRPYRYGFQQKAEMERLVEEMLSSGIIRPSSSPFSSSVLLVKKKDGSWRFCVNYRAVNNATIPDKFPIPVVEELFDDLNGATVFSKIDLKSGYHQIRMVDEDIPKTAFRTHEGHYEFLVMPFGLTNAPATFQALMNNIFKPFLRKFVLVFFDDILIYSKDEKDHVEHIEKIEYLGHIISGEGVEVDSKKIKAIADWPCPTNIREVRGFLGLTGYYRRFIQHYGSIGATLTQRLKKGGFKWSEESEGAFLKLKSAMMSLPILALPNFELPFEIETDASRFGVGAVLVQSRRPIAFYSHTLSMRDRARPVYKRLENKAAALSRKPPDVQLNAISAPYLVDLQVIKEEAEKDEKIKRVISTLSEEGEAQDMVGGHSGFLRTYKRLASELYWEGTKSNVKKHCESCVTCQRNKSLALSPVGLSAPQEIPHQVWNHISMDFIDGLPKAKGCDVILVVVDRLSKYSHFLALKHPYTTKSVADIFVNEIVRLHGFPSSIVYDRDKVFLSHFWNELFRMAGTKLRKSIAYHPQSDGQTEVVNRGLETYLWCFCNERPREWILWLPWAEYWYNTTYQKALDMSPFQVVYGRKPPTLLSYRERGTSNSSVDEQRHVEFQVDELTLLKIRPHRQATLRSKRNEKLSSRYFGPYKILERIGEVAYRLELPVGAVIHPVFHVSQLKKLVSNQMDVVPTLQHVTEKFEWQSQPKEILDYRLDKSGNWEVLVAWQNLPEYEVSWEDYDEMKKLYPNLHFEDKESYHNSSLLTLNTKSSCSDPSSTAFEFIEDGHGTPLTKSHSEPGISKGE</sequence>
<dbReference type="InterPro" id="IPR012337">
    <property type="entry name" value="RNaseH-like_sf"/>
</dbReference>
<evidence type="ECO:0000256" key="12">
    <source>
        <dbReference type="ARBA" id="ARBA00022932"/>
    </source>
</evidence>
<dbReference type="Pfam" id="PF17919">
    <property type="entry name" value="RT_RNaseH_2"/>
    <property type="match status" value="1"/>
</dbReference>
<comment type="caution">
    <text evidence="20">The sequence shown here is derived from an EMBL/GenBank/DDBJ whole genome shotgun (WGS) entry which is preliminary data.</text>
</comment>
<dbReference type="SMART" id="SM00298">
    <property type="entry name" value="CHROMO"/>
    <property type="match status" value="2"/>
</dbReference>
<dbReference type="EMBL" id="SSTD01003948">
    <property type="protein sequence ID" value="TYK24238.1"/>
    <property type="molecule type" value="Genomic_DNA"/>
</dbReference>
<dbReference type="Pfam" id="PF00078">
    <property type="entry name" value="RVT_1"/>
    <property type="match status" value="1"/>
</dbReference>
<dbReference type="Proteomes" id="UP000321947">
    <property type="component" value="Unassembled WGS sequence"/>
</dbReference>
<dbReference type="Pfam" id="PF03732">
    <property type="entry name" value="Retrotrans_gag"/>
    <property type="match status" value="1"/>
</dbReference>
<evidence type="ECO:0000256" key="4">
    <source>
        <dbReference type="ARBA" id="ARBA00022722"/>
    </source>
</evidence>
<dbReference type="PROSITE" id="PS50013">
    <property type="entry name" value="CHROMO_2"/>
    <property type="match status" value="2"/>
</dbReference>
<dbReference type="GO" id="GO:0004190">
    <property type="term" value="F:aspartic-type endopeptidase activity"/>
    <property type="evidence" value="ECO:0007669"/>
    <property type="project" value="UniProtKB-KW"/>
</dbReference>
<dbReference type="GO" id="GO:0004519">
    <property type="term" value="F:endonuclease activity"/>
    <property type="evidence" value="ECO:0007669"/>
    <property type="project" value="UniProtKB-KW"/>
</dbReference>
<keyword evidence="14" id="KW-0233">DNA recombination</keyword>
<keyword evidence="15" id="KW-0511">Multifunctional enzyme</keyword>
<dbReference type="InterPro" id="IPR043128">
    <property type="entry name" value="Rev_trsase/Diguanyl_cyclase"/>
</dbReference>
<dbReference type="SUPFAM" id="SSF54160">
    <property type="entry name" value="Chromo domain-like"/>
    <property type="match status" value="2"/>
</dbReference>
<evidence type="ECO:0000313" key="21">
    <source>
        <dbReference type="Proteomes" id="UP000321947"/>
    </source>
</evidence>
<dbReference type="InterPro" id="IPR036397">
    <property type="entry name" value="RNaseH_sf"/>
</dbReference>
<evidence type="ECO:0000256" key="9">
    <source>
        <dbReference type="ARBA" id="ARBA00022842"/>
    </source>
</evidence>
<feature type="domain" description="Integrase catalytic" evidence="19">
    <location>
        <begin position="1096"/>
        <end position="1258"/>
    </location>
</feature>
<dbReference type="GO" id="GO:0003677">
    <property type="term" value="F:DNA binding"/>
    <property type="evidence" value="ECO:0007669"/>
    <property type="project" value="UniProtKB-KW"/>
</dbReference>
<dbReference type="InterPro" id="IPR056924">
    <property type="entry name" value="SH3_Tf2-1"/>
</dbReference>
<dbReference type="Gene3D" id="3.30.420.10">
    <property type="entry name" value="Ribonuclease H-like superfamily/Ribonuclease H"/>
    <property type="match status" value="1"/>
</dbReference>
<organism evidence="20 21">
    <name type="scientific">Cucumis melo var. makuwa</name>
    <name type="common">Oriental melon</name>
    <dbReference type="NCBI Taxonomy" id="1194695"/>
    <lineage>
        <taxon>Eukaryota</taxon>
        <taxon>Viridiplantae</taxon>
        <taxon>Streptophyta</taxon>
        <taxon>Embryophyta</taxon>
        <taxon>Tracheophyta</taxon>
        <taxon>Spermatophyta</taxon>
        <taxon>Magnoliopsida</taxon>
        <taxon>eudicotyledons</taxon>
        <taxon>Gunneridae</taxon>
        <taxon>Pentapetalae</taxon>
        <taxon>rosids</taxon>
        <taxon>fabids</taxon>
        <taxon>Cucurbitales</taxon>
        <taxon>Cucurbitaceae</taxon>
        <taxon>Benincaseae</taxon>
        <taxon>Cucumis</taxon>
    </lineage>
</organism>
<evidence type="ECO:0000256" key="3">
    <source>
        <dbReference type="ARBA" id="ARBA00022695"/>
    </source>
</evidence>
<reference evidence="20 21" key="1">
    <citation type="submission" date="2019-08" db="EMBL/GenBank/DDBJ databases">
        <title>Draft genome sequences of two oriental melons (Cucumis melo L. var makuwa).</title>
        <authorList>
            <person name="Kwon S.-Y."/>
        </authorList>
    </citation>
    <scope>NUCLEOTIDE SEQUENCE [LARGE SCALE GENOMIC DNA]</scope>
    <source>
        <strain evidence="21">cv. Chang Bougi</strain>
        <tissue evidence="20">Leaf</tissue>
    </source>
</reference>